<feature type="signal peptide" evidence="1">
    <location>
        <begin position="1"/>
        <end position="24"/>
    </location>
</feature>
<protein>
    <submittedName>
        <fullName evidence="2">Uncharacterized protein</fullName>
    </submittedName>
</protein>
<keyword evidence="3" id="KW-1185">Reference proteome</keyword>
<dbReference type="KEGG" id="cmr:Cycma_2102"/>
<dbReference type="PROSITE" id="PS51257">
    <property type="entry name" value="PROKAR_LIPOPROTEIN"/>
    <property type="match status" value="1"/>
</dbReference>
<sequence length="195" mass="21143">MRIQKKFHYLLFASLLIFSSCDLSEVFDDEDDMDDSEAEIVTAKINGEAFSAVESDDALIQLDQVEGDLDLNGDVFELSFTATDFGQSYLTTLSLSLQGLNYSDLKAGSQFVGFTEENLSSGNPTGAAGVVAKASLDGETEFGGITLLVGTIEVELTKLDKENELMSGEFSFVAYDDDNDTNIVVTEGVFTNVEF</sequence>
<dbReference type="RefSeq" id="WP_014020143.1">
    <property type="nucleotide sequence ID" value="NC_015914.1"/>
</dbReference>
<name>G0J2F7_CYCMS</name>
<dbReference type="EMBL" id="CP002955">
    <property type="protein sequence ID" value="AEL25848.1"/>
    <property type="molecule type" value="Genomic_DNA"/>
</dbReference>
<dbReference type="Proteomes" id="UP000001635">
    <property type="component" value="Chromosome"/>
</dbReference>
<evidence type="ECO:0000256" key="1">
    <source>
        <dbReference type="SAM" id="SignalP"/>
    </source>
</evidence>
<keyword evidence="1" id="KW-0732">Signal</keyword>
<organism evidence="2 3">
    <name type="scientific">Cyclobacterium marinum (strain ATCC 25205 / DSM 745 / LMG 13164 / NCIMB 1802)</name>
    <name type="common">Flectobacillus marinus</name>
    <dbReference type="NCBI Taxonomy" id="880070"/>
    <lineage>
        <taxon>Bacteria</taxon>
        <taxon>Pseudomonadati</taxon>
        <taxon>Bacteroidota</taxon>
        <taxon>Cytophagia</taxon>
        <taxon>Cytophagales</taxon>
        <taxon>Cyclobacteriaceae</taxon>
        <taxon>Cyclobacterium</taxon>
    </lineage>
</organism>
<dbReference type="OrthoDB" id="840437at2"/>
<gene>
    <name evidence="2" type="ordered locus">Cycma_2102</name>
</gene>
<reference evidence="3" key="1">
    <citation type="submission" date="2011-07" db="EMBL/GenBank/DDBJ databases">
        <title>The complete genome of Cyclobacterium marinum DSM 745.</title>
        <authorList>
            <person name="Lucas S."/>
            <person name="Han J."/>
            <person name="Lapidus A."/>
            <person name="Bruce D."/>
            <person name="Goodwin L."/>
            <person name="Pitluck S."/>
            <person name="Peters L."/>
            <person name="Kyrpides N."/>
            <person name="Mavromatis K."/>
            <person name="Ivanova N."/>
            <person name="Ovchinnikova G."/>
            <person name="Chertkov O."/>
            <person name="Detter J.C."/>
            <person name="Tapia R."/>
            <person name="Han C."/>
            <person name="Land M."/>
            <person name="Hauser L."/>
            <person name="Markowitz V."/>
            <person name="Cheng J.-F."/>
            <person name="Hugenholtz P."/>
            <person name="Woyke T."/>
            <person name="Wu D."/>
            <person name="Tindall B."/>
            <person name="Schuetze A."/>
            <person name="Brambilla E."/>
            <person name="Klenk H.-P."/>
            <person name="Eisen J.A."/>
        </authorList>
    </citation>
    <scope>NUCLEOTIDE SEQUENCE [LARGE SCALE GENOMIC DNA]</scope>
    <source>
        <strain evidence="3">ATCC 25205 / DSM 745 / LMG 13164 / NCIMB 1802</strain>
    </source>
</reference>
<feature type="chain" id="PRO_5003401522" evidence="1">
    <location>
        <begin position="25"/>
        <end position="195"/>
    </location>
</feature>
<proteinExistence type="predicted"/>
<accession>G0J2F7</accession>
<dbReference type="AlphaFoldDB" id="G0J2F7"/>
<evidence type="ECO:0000313" key="2">
    <source>
        <dbReference type="EMBL" id="AEL25848.1"/>
    </source>
</evidence>
<dbReference type="HOGENOM" id="CLU_1394313_0_0_10"/>
<evidence type="ECO:0000313" key="3">
    <source>
        <dbReference type="Proteomes" id="UP000001635"/>
    </source>
</evidence>